<organism evidence="4 5">
    <name type="scientific">Colwellia psychrerythraea (strain 34H / ATCC BAA-681)</name>
    <name type="common">Vibrio psychroerythus</name>
    <dbReference type="NCBI Taxonomy" id="167879"/>
    <lineage>
        <taxon>Bacteria</taxon>
        <taxon>Pseudomonadati</taxon>
        <taxon>Pseudomonadota</taxon>
        <taxon>Gammaproteobacteria</taxon>
        <taxon>Alteromonadales</taxon>
        <taxon>Colwelliaceae</taxon>
        <taxon>Colwellia</taxon>
    </lineage>
</organism>
<accession>Q48A57</accession>
<dbReference type="InterPro" id="IPR001647">
    <property type="entry name" value="HTH_TetR"/>
</dbReference>
<dbReference type="EMBL" id="CP000083">
    <property type="protein sequence ID" value="AAZ25777.1"/>
    <property type="molecule type" value="Genomic_DNA"/>
</dbReference>
<gene>
    <name evidence="4" type="ordered locus">CPS_0290</name>
</gene>
<evidence type="ECO:0000259" key="3">
    <source>
        <dbReference type="PROSITE" id="PS50977"/>
    </source>
</evidence>
<evidence type="ECO:0000313" key="5">
    <source>
        <dbReference type="Proteomes" id="UP000000547"/>
    </source>
</evidence>
<proteinExistence type="predicted"/>
<feature type="domain" description="HTH tetR-type" evidence="3">
    <location>
        <begin position="10"/>
        <end position="70"/>
    </location>
</feature>
<sequence>MAPAPRFSAEEQERLIICAAIKAIEESSLLDFSMSAIAKLAGLSMGSVYKFVQCKEDVLIALATRMYQERQSVFKKVLALPLTTPERIIATSLLDFSKVQMYNFDNQLESIVNTEAMMKRCSERWLTQMIACGERCQTMFQQFLQNAADSGELTSGSRDIEEINLGTWSLSVGYFQTVRLHQCWHNDLDENIDGINDEENEKNTLVLAADNAHIRTMKRLVNTYDWQQKISDDDIEKVCLHLADAALR</sequence>
<dbReference type="AlphaFoldDB" id="Q48A57"/>
<evidence type="ECO:0000313" key="4">
    <source>
        <dbReference type="EMBL" id="AAZ25777.1"/>
    </source>
</evidence>
<dbReference type="SMR" id="Q48A57"/>
<dbReference type="InterPro" id="IPR009057">
    <property type="entry name" value="Homeodomain-like_sf"/>
</dbReference>
<evidence type="ECO:0000256" key="1">
    <source>
        <dbReference type="ARBA" id="ARBA00023125"/>
    </source>
</evidence>
<dbReference type="Gene3D" id="1.10.357.10">
    <property type="entry name" value="Tetracycline Repressor, domain 2"/>
    <property type="match status" value="1"/>
</dbReference>
<dbReference type="RefSeq" id="WP_011041163.1">
    <property type="nucleotide sequence ID" value="NC_003910.7"/>
</dbReference>
<dbReference type="KEGG" id="cps:CPS_0290"/>
<name>Q48A57_COLP3</name>
<dbReference type="Proteomes" id="UP000000547">
    <property type="component" value="Chromosome"/>
</dbReference>
<dbReference type="HOGENOM" id="CLU_1150996_0_0_6"/>
<evidence type="ECO:0000256" key="2">
    <source>
        <dbReference type="PROSITE-ProRule" id="PRU00335"/>
    </source>
</evidence>
<keyword evidence="1 2" id="KW-0238">DNA-binding</keyword>
<dbReference type="GO" id="GO:0003677">
    <property type="term" value="F:DNA binding"/>
    <property type="evidence" value="ECO:0007669"/>
    <property type="project" value="UniProtKB-UniRule"/>
</dbReference>
<protein>
    <submittedName>
        <fullName evidence="4">Transcriptional regulator, TetR family</fullName>
    </submittedName>
</protein>
<reference evidence="4" key="1">
    <citation type="journal article" date="2005" name="Proc. Natl. Acad. Sci. U.S.A.">
        <title>The psychrophilic lifestyle as revealed by the genome sequence of Colwellia psychrerythraea 34H through genomic and proteomic analyses.</title>
        <authorList>
            <person name="Methe B.A."/>
            <person name="Nelson K.E."/>
            <person name="Deming J.W."/>
            <person name="Momen B."/>
            <person name="Melamud E."/>
            <person name="Zhang X."/>
            <person name="Moult J."/>
            <person name="Madupu R."/>
            <person name="Nelson W.C."/>
            <person name="Dodson R.J."/>
            <person name="Brinkac L.M."/>
            <person name="Daugherty S.C."/>
            <person name="Durkin A.S."/>
            <person name="DeBoy R.T."/>
            <person name="Kolonay J.F."/>
            <person name="Sullivan S.A."/>
            <person name="Zhou L."/>
            <person name="Davidsen T.M."/>
            <person name="Wu M."/>
            <person name="Huston A.L."/>
            <person name="Lewis M."/>
            <person name="Weaver B."/>
            <person name="Weidman J.F."/>
            <person name="Khouri H."/>
            <person name="Utterback T.R."/>
            <person name="Feldblyum T.V."/>
            <person name="Fraser C.M."/>
        </authorList>
    </citation>
    <scope>NUCLEOTIDE SEQUENCE [LARGE SCALE GENOMIC DNA]</scope>
    <source>
        <strain evidence="4">34H</strain>
    </source>
</reference>
<dbReference type="PROSITE" id="PS50977">
    <property type="entry name" value="HTH_TETR_2"/>
    <property type="match status" value="1"/>
</dbReference>
<feature type="DNA-binding region" description="H-T-H motif" evidence="2">
    <location>
        <begin position="33"/>
        <end position="52"/>
    </location>
</feature>
<dbReference type="SUPFAM" id="SSF46689">
    <property type="entry name" value="Homeodomain-like"/>
    <property type="match status" value="1"/>
</dbReference>
<dbReference type="STRING" id="167879.CPS_0290"/>